<dbReference type="Proteomes" id="UP001352852">
    <property type="component" value="Unassembled WGS sequence"/>
</dbReference>
<name>A0ABU7EF68_9TELE</name>
<evidence type="ECO:0000313" key="2">
    <source>
        <dbReference type="EMBL" id="MED6285406.1"/>
    </source>
</evidence>
<keyword evidence="3" id="KW-1185">Reference proteome</keyword>
<gene>
    <name evidence="2" type="ORF">CHARACLAT_028998</name>
</gene>
<evidence type="ECO:0000313" key="3">
    <source>
        <dbReference type="Proteomes" id="UP001352852"/>
    </source>
</evidence>
<protein>
    <submittedName>
        <fullName evidence="2">Uncharacterized protein</fullName>
    </submittedName>
</protein>
<evidence type="ECO:0000256" key="1">
    <source>
        <dbReference type="SAM" id="MobiDB-lite"/>
    </source>
</evidence>
<proteinExistence type="predicted"/>
<reference evidence="2 3" key="1">
    <citation type="submission" date="2021-06" db="EMBL/GenBank/DDBJ databases">
        <authorList>
            <person name="Palmer J.M."/>
        </authorList>
    </citation>
    <scope>NUCLEOTIDE SEQUENCE [LARGE SCALE GENOMIC DNA]</scope>
    <source>
        <strain evidence="2 3">CL_MEX2019</strain>
        <tissue evidence="2">Muscle</tissue>
    </source>
</reference>
<dbReference type="EMBL" id="JAHUTJ010053170">
    <property type="protein sequence ID" value="MED6285406.1"/>
    <property type="molecule type" value="Genomic_DNA"/>
</dbReference>
<sequence>MGVPQQNNGVPGMGTMQHPRQGRREGRVLRTTTWPIGRNDSLTPVPDPKVQEYDPLIHQGKPQHEMAELGGNKQTHPLPLPLSTGHSRVEERPPSLKELGSRAHAVRGGEPNYFLTSRTSLGPILPQRGDISRP</sequence>
<organism evidence="2 3">
    <name type="scientific">Characodon lateralis</name>
    <dbReference type="NCBI Taxonomy" id="208331"/>
    <lineage>
        <taxon>Eukaryota</taxon>
        <taxon>Metazoa</taxon>
        <taxon>Chordata</taxon>
        <taxon>Craniata</taxon>
        <taxon>Vertebrata</taxon>
        <taxon>Euteleostomi</taxon>
        <taxon>Actinopterygii</taxon>
        <taxon>Neopterygii</taxon>
        <taxon>Teleostei</taxon>
        <taxon>Neoteleostei</taxon>
        <taxon>Acanthomorphata</taxon>
        <taxon>Ovalentaria</taxon>
        <taxon>Atherinomorphae</taxon>
        <taxon>Cyprinodontiformes</taxon>
        <taxon>Goodeidae</taxon>
        <taxon>Characodon</taxon>
    </lineage>
</organism>
<comment type="caution">
    <text evidence="2">The sequence shown here is derived from an EMBL/GenBank/DDBJ whole genome shotgun (WGS) entry which is preliminary data.</text>
</comment>
<accession>A0ABU7EF68</accession>
<feature type="region of interest" description="Disordered" evidence="1">
    <location>
        <begin position="1"/>
        <end position="134"/>
    </location>
</feature>
<feature type="compositionally biased region" description="Basic and acidic residues" evidence="1">
    <location>
        <begin position="87"/>
        <end position="101"/>
    </location>
</feature>